<evidence type="ECO:0000256" key="8">
    <source>
        <dbReference type="SAM" id="Phobius"/>
    </source>
</evidence>
<dbReference type="InterPro" id="IPR018584">
    <property type="entry name" value="GT87"/>
</dbReference>
<feature type="transmembrane region" description="Helical" evidence="8">
    <location>
        <begin position="349"/>
        <end position="367"/>
    </location>
</feature>
<dbReference type="Pfam" id="PF09594">
    <property type="entry name" value="GT87"/>
    <property type="match status" value="1"/>
</dbReference>
<evidence type="ECO:0000256" key="7">
    <source>
        <dbReference type="SAM" id="MobiDB-lite"/>
    </source>
</evidence>
<feature type="transmembrane region" description="Helical" evidence="8">
    <location>
        <begin position="422"/>
        <end position="441"/>
    </location>
</feature>
<feature type="transmembrane region" description="Helical" evidence="8">
    <location>
        <begin position="59"/>
        <end position="79"/>
    </location>
</feature>
<organism evidence="9">
    <name type="scientific">freshwater metagenome</name>
    <dbReference type="NCBI Taxonomy" id="449393"/>
    <lineage>
        <taxon>unclassified sequences</taxon>
        <taxon>metagenomes</taxon>
        <taxon>ecological metagenomes</taxon>
    </lineage>
</organism>
<sequence length="483" mass="53324">MQAFSHLGAFVQDLTRGVRHDVSVQPVVSPSRDDNFVAAESHGLGGPLGKRARLSTSRWTPFIVGILLSGVVFSIGIIMRGPCAESGFQDGTVYVKMCYTDIGKLYVDRGLDRGDFPYASRLDGTDYVEYPVLQGLLMWIPTKVIGTTGDVKARTIEYYALSSLLLYALLLLAIWATVQSAGRRPWDALILAAAPSIALVGTLNWDLLPVALLALAILAWSRERPWLCGVLIGLGAAAKLYPFLLLVALFVLAVRTRRFSGFTRATLGAIGAWVAVNLPFAWLYPEGWRAFYELSRDRGFDFGSVWLSLRFLGVPVDKVDSSQAVAGSFGLLVLGVIALSLFAPRRPRLVQVLLLIVMAFVLTNKVYSPQYALWLLPLVALARPRWRDVVIWQTGQALYYVGVWLWLNKFTEADRSLDDRSYAILILIQVASDVFIAGLVIRDIWKPEHDPVRMDGSDDPQGGEFDGLPDHGGVRKTVVEVAR</sequence>
<evidence type="ECO:0000256" key="3">
    <source>
        <dbReference type="ARBA" id="ARBA00022679"/>
    </source>
</evidence>
<dbReference type="EMBL" id="CAEZZX010000103">
    <property type="protein sequence ID" value="CAB4779128.1"/>
    <property type="molecule type" value="Genomic_DNA"/>
</dbReference>
<dbReference type="PIRSF" id="PIRSF010361">
    <property type="entry name" value="UCP010361"/>
    <property type="match status" value="1"/>
</dbReference>
<name>A0A6J6W810_9ZZZZ</name>
<gene>
    <name evidence="9" type="ORF">UFOPK2938_00603</name>
</gene>
<dbReference type="GO" id="GO:0005886">
    <property type="term" value="C:plasma membrane"/>
    <property type="evidence" value="ECO:0007669"/>
    <property type="project" value="UniProtKB-SubCell"/>
</dbReference>
<feature type="transmembrane region" description="Helical" evidence="8">
    <location>
        <begin position="324"/>
        <end position="342"/>
    </location>
</feature>
<accession>A0A6J6W810</accession>
<evidence type="ECO:0000256" key="5">
    <source>
        <dbReference type="ARBA" id="ARBA00022989"/>
    </source>
</evidence>
<feature type="transmembrane region" description="Helical" evidence="8">
    <location>
        <begin position="158"/>
        <end position="178"/>
    </location>
</feature>
<feature type="transmembrane region" description="Helical" evidence="8">
    <location>
        <begin position="190"/>
        <end position="220"/>
    </location>
</feature>
<keyword evidence="5 8" id="KW-1133">Transmembrane helix</keyword>
<dbReference type="GO" id="GO:0016758">
    <property type="term" value="F:hexosyltransferase activity"/>
    <property type="evidence" value="ECO:0007669"/>
    <property type="project" value="InterPro"/>
</dbReference>
<evidence type="ECO:0000313" key="9">
    <source>
        <dbReference type="EMBL" id="CAB4779128.1"/>
    </source>
</evidence>
<dbReference type="AlphaFoldDB" id="A0A6J6W810"/>
<feature type="transmembrane region" description="Helical" evidence="8">
    <location>
        <begin position="390"/>
        <end position="410"/>
    </location>
</feature>
<proteinExistence type="predicted"/>
<comment type="subcellular location">
    <subcellularLocation>
        <location evidence="1">Cell membrane</location>
        <topology evidence="1">Multi-pass membrane protein</topology>
    </subcellularLocation>
</comment>
<reference evidence="9" key="1">
    <citation type="submission" date="2020-05" db="EMBL/GenBank/DDBJ databases">
        <authorList>
            <person name="Chiriac C."/>
            <person name="Salcher M."/>
            <person name="Ghai R."/>
            <person name="Kavagutti S V."/>
        </authorList>
    </citation>
    <scope>NUCLEOTIDE SEQUENCE</scope>
</reference>
<keyword evidence="2" id="KW-1003">Cell membrane</keyword>
<keyword evidence="3" id="KW-0808">Transferase</keyword>
<evidence type="ECO:0000256" key="4">
    <source>
        <dbReference type="ARBA" id="ARBA00022692"/>
    </source>
</evidence>
<feature type="region of interest" description="Disordered" evidence="7">
    <location>
        <begin position="453"/>
        <end position="483"/>
    </location>
</feature>
<keyword evidence="6 8" id="KW-0472">Membrane</keyword>
<protein>
    <submittedName>
        <fullName evidence="9">Unannotated protein</fullName>
    </submittedName>
</protein>
<evidence type="ECO:0000256" key="1">
    <source>
        <dbReference type="ARBA" id="ARBA00004651"/>
    </source>
</evidence>
<evidence type="ECO:0000256" key="6">
    <source>
        <dbReference type="ARBA" id="ARBA00023136"/>
    </source>
</evidence>
<evidence type="ECO:0000256" key="2">
    <source>
        <dbReference type="ARBA" id="ARBA00022475"/>
    </source>
</evidence>
<keyword evidence="4 8" id="KW-0812">Transmembrane</keyword>
<dbReference type="InterPro" id="IPR016570">
    <property type="entry name" value="UCP010361"/>
</dbReference>
<feature type="transmembrane region" description="Helical" evidence="8">
    <location>
        <begin position="265"/>
        <end position="284"/>
    </location>
</feature>
<feature type="transmembrane region" description="Helical" evidence="8">
    <location>
        <begin position="226"/>
        <end position="253"/>
    </location>
</feature>